<comment type="caution">
    <text evidence="1">The sequence shown here is derived from an EMBL/GenBank/DDBJ whole genome shotgun (WGS) entry which is preliminary data.</text>
</comment>
<sequence>MFLPASVEFLDNTVGIMGVKANERLEPLEARQVSLDGAAERAEVYMDDAHDQKAKYDLVDTLRKHNISITPAANHSLHLVDSLPEHGPGRG</sequence>
<keyword evidence="2" id="KW-1185">Reference proteome</keyword>
<evidence type="ECO:0000313" key="2">
    <source>
        <dbReference type="Proteomes" id="UP001396898"/>
    </source>
</evidence>
<reference evidence="1 2" key="1">
    <citation type="submission" date="2023-01" db="EMBL/GenBank/DDBJ databases">
        <title>Analysis of 21 Apiospora genomes using comparative genomics revels a genus with tremendous synthesis potential of carbohydrate active enzymes and secondary metabolites.</title>
        <authorList>
            <person name="Sorensen T."/>
        </authorList>
    </citation>
    <scope>NUCLEOTIDE SEQUENCE [LARGE SCALE GENOMIC DNA]</scope>
    <source>
        <strain evidence="1 2">CBS 20057</strain>
    </source>
</reference>
<dbReference type="EMBL" id="JAQQWI010000024">
    <property type="protein sequence ID" value="KAK7994321.1"/>
    <property type="molecule type" value="Genomic_DNA"/>
</dbReference>
<evidence type="ECO:0000313" key="1">
    <source>
        <dbReference type="EMBL" id="KAK7994321.1"/>
    </source>
</evidence>
<protein>
    <submittedName>
        <fullName evidence="1">Uncharacterized protein</fullName>
    </submittedName>
</protein>
<dbReference type="Proteomes" id="UP001396898">
    <property type="component" value="Unassembled WGS sequence"/>
</dbReference>
<proteinExistence type="predicted"/>
<accession>A0ABR1R092</accession>
<organism evidence="1 2">
    <name type="scientific">Apiospora marii</name>
    <dbReference type="NCBI Taxonomy" id="335849"/>
    <lineage>
        <taxon>Eukaryota</taxon>
        <taxon>Fungi</taxon>
        <taxon>Dikarya</taxon>
        <taxon>Ascomycota</taxon>
        <taxon>Pezizomycotina</taxon>
        <taxon>Sordariomycetes</taxon>
        <taxon>Xylariomycetidae</taxon>
        <taxon>Amphisphaeriales</taxon>
        <taxon>Apiosporaceae</taxon>
        <taxon>Apiospora</taxon>
    </lineage>
</organism>
<name>A0ABR1R092_9PEZI</name>
<gene>
    <name evidence="1" type="ORF">PG991_015909</name>
</gene>